<protein>
    <submittedName>
        <fullName evidence="1">Uncharacterized protein</fullName>
    </submittedName>
</protein>
<evidence type="ECO:0000313" key="2">
    <source>
        <dbReference type="Proteomes" id="UP001732700"/>
    </source>
</evidence>
<name>A0ACD5YBW6_AVESA</name>
<reference evidence="1" key="1">
    <citation type="submission" date="2021-05" db="EMBL/GenBank/DDBJ databases">
        <authorList>
            <person name="Scholz U."/>
            <person name="Mascher M."/>
            <person name="Fiebig A."/>
        </authorList>
    </citation>
    <scope>NUCLEOTIDE SEQUENCE [LARGE SCALE GENOMIC DNA]</scope>
</reference>
<reference evidence="1" key="2">
    <citation type="submission" date="2025-09" db="UniProtKB">
        <authorList>
            <consortium name="EnsemblPlants"/>
        </authorList>
    </citation>
    <scope>IDENTIFICATION</scope>
</reference>
<sequence>MDPLSIAAVGWGVTATGWFVSPYIGRLLDRAYTHLKPSKSREKTRFLVTHTVPQLKLILEAAEGSEHKHLFEHLLTELKSSLYDTEDILDEIECIRRYKSGTKREWSKWATKVCRYVKLPKGKLDSSVGEGPSNQGVGTLSSLTFPGHLSRLLMKTLTKIEEIIKSAHTTIELERLHIIKESNKHIQKVPENNLNRPITSDPADKVTGREKALVEIRERLRWTEDSKRLSVIGIIGIPGSGKTTLAQCVCWSERNDIYFDIVMWIHVSEYFTVHSIYSEMLEQALKKFGRNQGCPKYDSLDVLKDELKEILKGKLFLLVLDDVWFSEEKTSDEEKLKQLLIPLEVGKRESKILVTSRQDSLLRLGPNVTSTTYKIPDLDDEVFLELFMHYALDKNRVNNDDYRDLQRIGAQIAGKLKKSPLLARVVGSILFQKQKIEVRDWINVRDQNLLDKNMGALWWTYQHLGEQVKRCFAYCSIFPRSYHLHRDEIVNLWVAEGFINSTNSGHIMEDIGRSYFDDLLSSSFLLPGGKDNSGKEYFLIHDLLYDLAVKVAGDDCFKIENGWTGKVSADVRHLSIQSCSASMFTDHIVKLKKLRTLIIYNAEHDISLEYMFSHLSKQLRVLIFQTDKDSIMDFTCRELSFPESIGCLKHLRYLGFKTWSTMILPGTLDKLYFLQILDFGVSENIRFSFGEDIIELTDLRHVFNRLEVCFPNIGSLTSLQTMPTFHLLRGEGYELHQLKLLNKLQGKLVITGLECVGSREEALEAKLADKEGLTELELSWNLLGRIKYNLDLQADILEVLCPPKYIKNLSITDYKSSRYPSWIVATQKGEIYLRKLVFTSCCQPVCGPGLFFVTVSSLVLLFCHWDTLPYNMEELTSLELHYCDTLPSNMEHLTSLKSLIIHHFIGNLMLPTMPKSMDYIELTDCIFSPNRQNREKIKDIPHKVINGSSINHLEIEHYEDSSDNEDFDMIGLYENSPPSSIVSEGRGRYFYTEENSNGSSGRAATV</sequence>
<dbReference type="Proteomes" id="UP001732700">
    <property type="component" value="Chromosome 5D"/>
</dbReference>
<organism evidence="1 2">
    <name type="scientific">Avena sativa</name>
    <name type="common">Oat</name>
    <dbReference type="NCBI Taxonomy" id="4498"/>
    <lineage>
        <taxon>Eukaryota</taxon>
        <taxon>Viridiplantae</taxon>
        <taxon>Streptophyta</taxon>
        <taxon>Embryophyta</taxon>
        <taxon>Tracheophyta</taxon>
        <taxon>Spermatophyta</taxon>
        <taxon>Magnoliopsida</taxon>
        <taxon>Liliopsida</taxon>
        <taxon>Poales</taxon>
        <taxon>Poaceae</taxon>
        <taxon>BOP clade</taxon>
        <taxon>Pooideae</taxon>
        <taxon>Poodae</taxon>
        <taxon>Poeae</taxon>
        <taxon>Poeae Chloroplast Group 1 (Aveneae type)</taxon>
        <taxon>Aveninae</taxon>
        <taxon>Avena</taxon>
    </lineage>
</organism>
<proteinExistence type="predicted"/>
<evidence type="ECO:0000313" key="1">
    <source>
        <dbReference type="EnsemblPlants" id="AVESA.00010b.r2.5DG0948620.1.CDS"/>
    </source>
</evidence>
<keyword evidence="2" id="KW-1185">Reference proteome</keyword>
<accession>A0ACD5YBW6</accession>
<dbReference type="EnsemblPlants" id="AVESA.00010b.r2.5DG0948620.1">
    <property type="protein sequence ID" value="AVESA.00010b.r2.5DG0948620.1.CDS"/>
    <property type="gene ID" value="AVESA.00010b.r2.5DG0948620"/>
</dbReference>